<keyword evidence="6" id="KW-0175">Coiled coil</keyword>
<evidence type="ECO:0000259" key="8">
    <source>
        <dbReference type="Pfam" id="PF21289"/>
    </source>
</evidence>
<evidence type="ECO:0008006" key="11">
    <source>
        <dbReference type="Google" id="ProtNLM"/>
    </source>
</evidence>
<dbReference type="InterPro" id="IPR036322">
    <property type="entry name" value="WD40_repeat_dom_sf"/>
</dbReference>
<dbReference type="EMBL" id="OU899036">
    <property type="protein sequence ID" value="CAH1731962.1"/>
    <property type="molecule type" value="Genomic_DNA"/>
</dbReference>
<dbReference type="InterPro" id="IPR015943">
    <property type="entry name" value="WD40/YVTN_repeat-like_dom_sf"/>
</dbReference>
<evidence type="ECO:0000256" key="6">
    <source>
        <dbReference type="ARBA" id="ARBA00023054"/>
    </source>
</evidence>
<dbReference type="SUPFAM" id="SSF50978">
    <property type="entry name" value="WD40 repeat-like"/>
    <property type="match status" value="1"/>
</dbReference>
<reference evidence="9" key="1">
    <citation type="submission" date="2022-02" db="EMBL/GenBank/DDBJ databases">
        <authorList>
            <person name="King R."/>
        </authorList>
    </citation>
    <scope>NUCLEOTIDE SEQUENCE</scope>
</reference>
<dbReference type="PANTHER" id="PTHR15598:SF5">
    <property type="entry name" value="ENHANCER OF MRNA-DECAPPING PROTEIN 4"/>
    <property type="match status" value="1"/>
</dbReference>
<comment type="subcellular location">
    <subcellularLocation>
        <location evidence="1">Cytoplasm</location>
        <location evidence="1">P-body</location>
    </subcellularLocation>
</comment>
<organism evidence="9 10">
    <name type="scientific">Aphis gossypii</name>
    <name type="common">Cotton aphid</name>
    <dbReference type="NCBI Taxonomy" id="80765"/>
    <lineage>
        <taxon>Eukaryota</taxon>
        <taxon>Metazoa</taxon>
        <taxon>Ecdysozoa</taxon>
        <taxon>Arthropoda</taxon>
        <taxon>Hexapoda</taxon>
        <taxon>Insecta</taxon>
        <taxon>Pterygota</taxon>
        <taxon>Neoptera</taxon>
        <taxon>Paraneoptera</taxon>
        <taxon>Hemiptera</taxon>
        <taxon>Sternorrhyncha</taxon>
        <taxon>Aphidomorpha</taxon>
        <taxon>Aphidoidea</taxon>
        <taxon>Aphididae</taxon>
        <taxon>Aphidini</taxon>
        <taxon>Aphis</taxon>
        <taxon>Aphis</taxon>
    </lineage>
</organism>
<dbReference type="InterPro" id="IPR044938">
    <property type="entry name" value="EDC4_C_sf"/>
</dbReference>
<evidence type="ECO:0000256" key="2">
    <source>
        <dbReference type="ARBA" id="ARBA00009639"/>
    </source>
</evidence>
<evidence type="ECO:0000259" key="7">
    <source>
        <dbReference type="Pfam" id="PF16529"/>
    </source>
</evidence>
<protein>
    <recommendedName>
        <fullName evidence="11">Enhancer of mRNA-decapping protein 4</fullName>
    </recommendedName>
</protein>
<dbReference type="Gene3D" id="1.10.220.100">
    <property type="entry name" value="conserved c-terminal region of ge- 1"/>
    <property type="match status" value="1"/>
</dbReference>
<keyword evidence="5" id="KW-0677">Repeat</keyword>
<dbReference type="Pfam" id="PF16529">
    <property type="entry name" value="Ge1_WD40"/>
    <property type="match status" value="1"/>
</dbReference>
<evidence type="ECO:0000313" key="10">
    <source>
        <dbReference type="Proteomes" id="UP001154329"/>
    </source>
</evidence>
<proteinExistence type="inferred from homology"/>
<keyword evidence="4" id="KW-0853">WD repeat</keyword>
<feature type="domain" description="Enhancer of mRNA-decapping protein 4 WD40 repeat region" evidence="7">
    <location>
        <begin position="38"/>
        <end position="384"/>
    </location>
</feature>
<dbReference type="InterPro" id="IPR032401">
    <property type="entry name" value="EDC4_WD40"/>
</dbReference>
<dbReference type="Gene3D" id="6.10.140.270">
    <property type="match status" value="1"/>
</dbReference>
<keyword evidence="3" id="KW-0963">Cytoplasm</keyword>
<comment type="similarity">
    <text evidence="2">Belongs to the WD repeat EDC4 family.</text>
</comment>
<gene>
    <name evidence="9" type="ORF">APHIGO_LOCUS8567</name>
</gene>
<sequence length="1032" mass="117467">MTEEIEEIIKFVGDEECTRTVHSNSTKVCSSQGSHNKGSSKLTLKNFVNFNWNQCYYHGQLIALHISEKYIAYGFSNTDTFEGLVRIVKIESNERVLIKGFSNLIEDLSFAHLYEIIMLACIDQSGTTFVYVIKEESCATPKLRVFPVFQINGDPSYCFKNKYLLSWCQFIPEQVNHLKELEFEPTYKGKMLAVVRASEVEIWHVGVASNFTSGPVFTNFSLNTSIDKHVLNNIKNASIKINLKEADIISLSFSPDGSTISLALSNGSIYFYQVSFDHIPDTPKRVFTWHPQELFLSLKSLAFLDNRKTVDGDVELWKYVVTLSTQDEIILWSCETWKPLQKVQFVRPFKKLNPMKLTVDGTGRYIFLSDIDNNLLYVIEVTDDTNSAKKYIKIVSITEVLLQSPMLNMIIVDAKIDYNDLDLTENHNSNNILPSSTNYTTIINLFAIQPKSLQEGQLIIASPKLSSTEQYNDQIKTESTNIFPKPPVIDLLVESVEPTTSISNSEVQEFNVHKEDGILHTLSPLEVHSLVKEKLRLKGINLNSKNVSNSSSSTQIQNRQNKNYNNIKPIVVQSSSTFSYPQNPFDDLNEARECSPSNNEVQTILQQQTDQETQYNYIETHNDNFETVSNYSNGVDEKEENNCYSSNSVLNGSEISTIRRPLDKSGVIDDRIGIQIDDILTNLQEMNAQLQWISNKQKKIDNQINAAVSMNSSSLCKNLEPVLTNMVKNASDQSHRKLHMMIDHQLNTSHKKITEIVKATNSNKVDTELFTRSLVASLNPTLDAILKDLFMSTVIPKFEHACCSMFKQIDASFTERSLEYQNELKSLLNEEGNINNKLEYAFDKFRVDMNNIIKSTEKKILSTQNDMQKQFSILLKEKTHVEPCVKDTDNTATQYMILSDIIKQGDYALAFEKALSASKLELVLFVCEKVQPELLFVPPNALKIPIVLSLIQQLSHDLTNNTELKHRYLEAAIGSLDYTNEHHKDNINLVLVKTDSNVEKFVQHNPFNPYCRKLKMLQLAIKTMISCYTESI</sequence>
<dbReference type="Proteomes" id="UP001154329">
    <property type="component" value="Chromosome 3"/>
</dbReference>
<feature type="domain" description="Enhancer of mRNA-decapping protein 4 C-terminal" evidence="8">
    <location>
        <begin position="900"/>
        <end position="1017"/>
    </location>
</feature>
<dbReference type="InterPro" id="IPR045152">
    <property type="entry name" value="EDC4-like"/>
</dbReference>
<evidence type="ECO:0000256" key="4">
    <source>
        <dbReference type="ARBA" id="ARBA00022574"/>
    </source>
</evidence>
<dbReference type="GO" id="GO:0031087">
    <property type="term" value="P:deadenylation-independent decapping of nuclear-transcribed mRNA"/>
    <property type="evidence" value="ECO:0007669"/>
    <property type="project" value="InterPro"/>
</dbReference>
<accession>A0A9P0J9F3</accession>
<dbReference type="AlphaFoldDB" id="A0A9P0J9F3"/>
<dbReference type="InterPro" id="IPR049404">
    <property type="entry name" value="EDC4_C"/>
</dbReference>
<keyword evidence="10" id="KW-1185">Reference proteome</keyword>
<dbReference type="Gene3D" id="2.130.10.10">
    <property type="entry name" value="YVTN repeat-like/Quinoprotein amine dehydrogenase"/>
    <property type="match status" value="1"/>
</dbReference>
<evidence type="ECO:0000256" key="1">
    <source>
        <dbReference type="ARBA" id="ARBA00004201"/>
    </source>
</evidence>
<dbReference type="PANTHER" id="PTHR15598">
    <property type="entry name" value="ENHANCER OF MRNA-DECAPPING PROTEIN 4"/>
    <property type="match status" value="1"/>
</dbReference>
<reference evidence="9" key="2">
    <citation type="submission" date="2022-10" db="EMBL/GenBank/DDBJ databases">
        <authorList>
            <consortium name="ENA_rothamsted_submissions"/>
            <consortium name="culmorum"/>
            <person name="King R."/>
        </authorList>
    </citation>
    <scope>NUCLEOTIDE SEQUENCE</scope>
</reference>
<name>A0A9P0J9F3_APHGO</name>
<evidence type="ECO:0000256" key="5">
    <source>
        <dbReference type="ARBA" id="ARBA00022737"/>
    </source>
</evidence>
<dbReference type="OrthoDB" id="21128at2759"/>
<evidence type="ECO:0000256" key="3">
    <source>
        <dbReference type="ARBA" id="ARBA00022490"/>
    </source>
</evidence>
<dbReference type="Pfam" id="PF21289">
    <property type="entry name" value="EDC4_C"/>
    <property type="match status" value="1"/>
</dbReference>
<dbReference type="GO" id="GO:0000932">
    <property type="term" value="C:P-body"/>
    <property type="evidence" value="ECO:0007669"/>
    <property type="project" value="UniProtKB-SubCell"/>
</dbReference>
<evidence type="ECO:0000313" key="9">
    <source>
        <dbReference type="EMBL" id="CAH1731962.1"/>
    </source>
</evidence>